<dbReference type="EMBL" id="VSSQ01003960">
    <property type="protein sequence ID" value="MPM23122.1"/>
    <property type="molecule type" value="Genomic_DNA"/>
</dbReference>
<dbReference type="AlphaFoldDB" id="A0A644Y3I8"/>
<protein>
    <submittedName>
        <fullName evidence="1">Uncharacterized protein</fullName>
    </submittedName>
</protein>
<comment type="caution">
    <text evidence="1">The sequence shown here is derived from an EMBL/GenBank/DDBJ whole genome shotgun (WGS) entry which is preliminary data.</text>
</comment>
<proteinExistence type="predicted"/>
<name>A0A644Y3I8_9ZZZZ</name>
<sequence>MTFNMPPVCNQYVIKEIDVILNIMANRTLTKTEILTAVARYKKTENKWPPDNGSRVTIPFFLSQR</sequence>
<organism evidence="1">
    <name type="scientific">bioreactor metagenome</name>
    <dbReference type="NCBI Taxonomy" id="1076179"/>
    <lineage>
        <taxon>unclassified sequences</taxon>
        <taxon>metagenomes</taxon>
        <taxon>ecological metagenomes</taxon>
    </lineage>
</organism>
<accession>A0A644Y3I8</accession>
<reference evidence="1" key="1">
    <citation type="submission" date="2019-08" db="EMBL/GenBank/DDBJ databases">
        <authorList>
            <person name="Kucharzyk K."/>
            <person name="Murdoch R.W."/>
            <person name="Higgins S."/>
            <person name="Loffler F."/>
        </authorList>
    </citation>
    <scope>NUCLEOTIDE SEQUENCE</scope>
</reference>
<gene>
    <name evidence="1" type="ORF">SDC9_69586</name>
</gene>
<evidence type="ECO:0000313" key="1">
    <source>
        <dbReference type="EMBL" id="MPM23122.1"/>
    </source>
</evidence>